<dbReference type="EMBL" id="PYVG01000012">
    <property type="protein sequence ID" value="PTB89502.1"/>
    <property type="molecule type" value="Genomic_DNA"/>
</dbReference>
<proteinExistence type="predicted"/>
<comment type="caution">
    <text evidence="2">The sequence shown here is derived from an EMBL/GenBank/DDBJ whole genome shotgun (WGS) entry which is preliminary data.</text>
</comment>
<dbReference type="EMBL" id="PYVF01000002">
    <property type="protein sequence ID" value="PTB90445.1"/>
    <property type="molecule type" value="Genomic_DNA"/>
</dbReference>
<dbReference type="Proteomes" id="UP000241514">
    <property type="component" value="Unassembled WGS sequence"/>
</dbReference>
<evidence type="ECO:0000313" key="2">
    <source>
        <dbReference type="EMBL" id="PTB90445.1"/>
    </source>
</evidence>
<gene>
    <name evidence="2" type="ORF">C9927_00335</name>
    <name evidence="1" type="ORF">C9928_03285</name>
</gene>
<dbReference type="Proteomes" id="UP000242087">
    <property type="component" value="Unassembled WGS sequence"/>
</dbReference>
<dbReference type="AlphaFoldDB" id="A0A2T4D0T4"/>
<protein>
    <submittedName>
        <fullName evidence="2">Uncharacterized protein</fullName>
    </submittedName>
</protein>
<sequence length="136" mass="15199">MGFLKWMQEKGALGGIARSAANAFRNSVKSNPNEDLTTHLANVAVLRYLSVGQPRKAKLILQRVYEYGLESPYGLGLRDVCFEIAKLEMDIVGIEESTMEVIISVLEKEKLGRNVIFGKVRPEFSAHFLELLDIGE</sequence>
<name>A0A2T4D0T4_9GAMM</name>
<evidence type="ECO:0000313" key="3">
    <source>
        <dbReference type="Proteomes" id="UP000241514"/>
    </source>
</evidence>
<organism evidence="2 4">
    <name type="scientific">Pseudidiomarina aestuarii</name>
    <dbReference type="NCBI Taxonomy" id="624146"/>
    <lineage>
        <taxon>Bacteria</taxon>
        <taxon>Pseudomonadati</taxon>
        <taxon>Pseudomonadota</taxon>
        <taxon>Gammaproteobacteria</taxon>
        <taxon>Alteromonadales</taxon>
        <taxon>Idiomarinaceae</taxon>
        <taxon>Pseudidiomarina</taxon>
    </lineage>
</organism>
<accession>A0A2T4D0T4</accession>
<evidence type="ECO:0000313" key="4">
    <source>
        <dbReference type="Proteomes" id="UP000242087"/>
    </source>
</evidence>
<evidence type="ECO:0000313" key="1">
    <source>
        <dbReference type="EMBL" id="PTB89502.1"/>
    </source>
</evidence>
<reference evidence="3 4" key="1">
    <citation type="submission" date="2018-03" db="EMBL/GenBank/DDBJ databases">
        <title>Cross-interface Injection: A General Nanoliter Liquid Handling Method Applied to Single Cells Genome Amplification Automated Nanoliter Liquid Handling Applied to Single Cell Multiple Displacement Amplification.</title>
        <authorList>
            <person name="Yun J."/>
            <person name="Xu P."/>
            <person name="Xu J."/>
            <person name="Dai X."/>
            <person name="Wang Y."/>
            <person name="Zheng X."/>
            <person name="Cao C."/>
            <person name="Yi Q."/>
            <person name="Zhu Y."/>
            <person name="Wang L."/>
            <person name="Dong Z."/>
            <person name="Huang Y."/>
            <person name="Huang L."/>
            <person name="Du W."/>
        </authorList>
    </citation>
    <scope>NUCLEOTIDE SEQUENCE [LARGE SCALE GENOMIC DNA]</scope>
    <source>
        <strain evidence="2 4">A12-4</strain>
        <strain evidence="1 3">A9-4</strain>
    </source>
</reference>